<gene>
    <name evidence="1" type="ORF">CKALI_00810</name>
</gene>
<dbReference type="AlphaFoldDB" id="A0A6B8V9K9"/>
<name>A0A6B8V9K9_9CORY</name>
<protein>
    <submittedName>
        <fullName evidence="1">Uncharacterized protein</fullName>
    </submittedName>
</protein>
<organism evidence="1 2">
    <name type="scientific">Corynebacterium kalinowskii</name>
    <dbReference type="NCBI Taxonomy" id="2675216"/>
    <lineage>
        <taxon>Bacteria</taxon>
        <taxon>Bacillati</taxon>
        <taxon>Actinomycetota</taxon>
        <taxon>Actinomycetes</taxon>
        <taxon>Mycobacteriales</taxon>
        <taxon>Corynebacteriaceae</taxon>
        <taxon>Corynebacterium</taxon>
    </lineage>
</organism>
<evidence type="ECO:0000313" key="1">
    <source>
        <dbReference type="EMBL" id="QGU01063.1"/>
    </source>
</evidence>
<sequence length="75" mass="7493">MWAGFVGDSAGPIGADDSPPGCFGAVFAHDAADLAWAASDGCAYFAVGGHLAGFQLADVVQDGVDKRFAVFIGTG</sequence>
<accession>A0A6B8V9K9</accession>
<dbReference type="KEGG" id="ckw:CKALI_00810"/>
<proteinExistence type="predicted"/>
<dbReference type="EMBL" id="CP046452">
    <property type="protein sequence ID" value="QGU01063.1"/>
    <property type="molecule type" value="Genomic_DNA"/>
</dbReference>
<reference evidence="2" key="1">
    <citation type="submission" date="2019-11" db="EMBL/GenBank/DDBJ databases">
        <title>Complete genome sequence of Corynebacterium kalinowskii 1959, a novel Corynebacterium species isolated from soil of a small paddock in Vilsendorf, Germany.</title>
        <authorList>
            <person name="Schaffert L."/>
            <person name="Ruwe M."/>
            <person name="Milse J."/>
            <person name="Hanuschka K."/>
            <person name="Ortseifen V."/>
            <person name="Droste J."/>
            <person name="Brandt D."/>
            <person name="Schlueter L."/>
            <person name="Kutter Y."/>
            <person name="Vinke S."/>
            <person name="Viehoefer P."/>
            <person name="Jacob L."/>
            <person name="Luebke N.-C."/>
            <person name="Schulte-Berndt E."/>
            <person name="Hain C."/>
            <person name="Linder M."/>
            <person name="Schmidt P."/>
            <person name="Wollenschlaeger L."/>
            <person name="Luttermann T."/>
            <person name="Thieme E."/>
            <person name="Hassa J."/>
            <person name="Haak M."/>
            <person name="Wittchen M."/>
            <person name="Mentz A."/>
            <person name="Persicke M."/>
            <person name="Busche T."/>
            <person name="Ruckert C."/>
        </authorList>
    </citation>
    <scope>NUCLEOTIDE SEQUENCE [LARGE SCALE GENOMIC DNA]</scope>
    <source>
        <strain evidence="2">1959</strain>
    </source>
</reference>
<evidence type="ECO:0000313" key="2">
    <source>
        <dbReference type="Proteomes" id="UP000427071"/>
    </source>
</evidence>
<dbReference type="Proteomes" id="UP000427071">
    <property type="component" value="Chromosome"/>
</dbReference>
<keyword evidence="2" id="KW-1185">Reference proteome</keyword>